<name>A0AA39LAZ6_SARSR</name>
<proteinExistence type="predicted"/>
<accession>A0AA39LAZ6</accession>
<keyword evidence="1" id="KW-1133">Transmembrane helix</keyword>
<evidence type="ECO:0000313" key="3">
    <source>
        <dbReference type="Proteomes" id="UP001175261"/>
    </source>
</evidence>
<dbReference type="Proteomes" id="UP001175261">
    <property type="component" value="Unassembled WGS sequence"/>
</dbReference>
<gene>
    <name evidence="2" type="ORF">NLU13_0107</name>
</gene>
<reference evidence="2" key="1">
    <citation type="submission" date="2022-10" db="EMBL/GenBank/DDBJ databases">
        <title>Determination and structural analysis of whole genome sequence of Sarocladium strictum F4-1.</title>
        <authorList>
            <person name="Hu L."/>
            <person name="Jiang Y."/>
        </authorList>
    </citation>
    <scope>NUCLEOTIDE SEQUENCE</scope>
    <source>
        <strain evidence="2">F4-1</strain>
    </source>
</reference>
<organism evidence="2 3">
    <name type="scientific">Sarocladium strictum</name>
    <name type="common">Black bundle disease fungus</name>
    <name type="synonym">Acremonium strictum</name>
    <dbReference type="NCBI Taxonomy" id="5046"/>
    <lineage>
        <taxon>Eukaryota</taxon>
        <taxon>Fungi</taxon>
        <taxon>Dikarya</taxon>
        <taxon>Ascomycota</taxon>
        <taxon>Pezizomycotina</taxon>
        <taxon>Sordariomycetes</taxon>
        <taxon>Hypocreomycetidae</taxon>
        <taxon>Hypocreales</taxon>
        <taxon>Sarocladiaceae</taxon>
        <taxon>Sarocladium</taxon>
    </lineage>
</organism>
<sequence length="156" mass="17675">MGCVSFTLSYIFFSIVHIVGFALALTVCGLYGKDLSRAHEHDKYADSKWVYAVVVGGISAVTCLLYLIPFILRVAGIFAPVWDFILFILWIAVFGVFGKMYINEDPEGDSNIKRMKNAVWVDLANALLWLLASLGAFLYWWKHRDARSRFTGRARV</sequence>
<keyword evidence="3" id="KW-1185">Reference proteome</keyword>
<feature type="transmembrane region" description="Helical" evidence="1">
    <location>
        <begin position="118"/>
        <end position="141"/>
    </location>
</feature>
<protein>
    <recommendedName>
        <fullName evidence="4">MARVEL domain-containing protein</fullName>
    </recommendedName>
</protein>
<feature type="transmembrane region" description="Helical" evidence="1">
    <location>
        <begin position="6"/>
        <end position="28"/>
    </location>
</feature>
<evidence type="ECO:0008006" key="4">
    <source>
        <dbReference type="Google" id="ProtNLM"/>
    </source>
</evidence>
<keyword evidence="1" id="KW-0812">Transmembrane</keyword>
<dbReference type="PANTHER" id="PTHR42083:SF1">
    <property type="entry name" value="MARVEL DOMAIN-CONTAINING PROTEIN"/>
    <property type="match status" value="1"/>
</dbReference>
<feature type="transmembrane region" description="Helical" evidence="1">
    <location>
        <begin position="49"/>
        <end position="71"/>
    </location>
</feature>
<dbReference type="PANTHER" id="PTHR42083">
    <property type="entry name" value="MARVEL DOMAIN-CONTAINING PROTEIN"/>
    <property type="match status" value="1"/>
</dbReference>
<evidence type="ECO:0000256" key="1">
    <source>
        <dbReference type="SAM" id="Phobius"/>
    </source>
</evidence>
<dbReference type="EMBL" id="JAPDFR010000001">
    <property type="protein sequence ID" value="KAK0390603.1"/>
    <property type="molecule type" value="Genomic_DNA"/>
</dbReference>
<dbReference type="AlphaFoldDB" id="A0AA39LAZ6"/>
<evidence type="ECO:0000313" key="2">
    <source>
        <dbReference type="EMBL" id="KAK0390603.1"/>
    </source>
</evidence>
<keyword evidence="1" id="KW-0472">Membrane</keyword>
<feature type="transmembrane region" description="Helical" evidence="1">
    <location>
        <begin position="77"/>
        <end position="97"/>
    </location>
</feature>
<comment type="caution">
    <text evidence="2">The sequence shown here is derived from an EMBL/GenBank/DDBJ whole genome shotgun (WGS) entry which is preliminary data.</text>
</comment>